<accession>A0ABN7WGW0</accession>
<name>A0ABN7WGW0_GIGMA</name>
<dbReference type="EMBL" id="CAJVQB010043661">
    <property type="protein sequence ID" value="CAG8831330.1"/>
    <property type="molecule type" value="Genomic_DNA"/>
</dbReference>
<feature type="region of interest" description="Disordered" evidence="2">
    <location>
        <begin position="65"/>
        <end position="107"/>
    </location>
</feature>
<feature type="non-terminal residue" evidence="3">
    <location>
        <position position="1"/>
    </location>
</feature>
<dbReference type="Proteomes" id="UP000789901">
    <property type="component" value="Unassembled WGS sequence"/>
</dbReference>
<feature type="compositionally biased region" description="Basic and acidic residues" evidence="2">
    <location>
        <begin position="88"/>
        <end position="104"/>
    </location>
</feature>
<comment type="caution">
    <text evidence="3">The sequence shown here is derived from an EMBL/GenBank/DDBJ whole genome shotgun (WGS) entry which is preliminary data.</text>
</comment>
<sequence length="284" mass="32967">YQKYIHHFLNPSLSSEIDESLNFSKQSNKFYTLLISTKDENNYGDDFLLAAQKFINDSDNWQSLTSSSARARQPSKLTLESNQTNSMLKDKSKSPNQQKSEHPHVAGPILDQQQAVNIFCNYRENYDTVWEIIGLANNVLFGSPQEQNYILISQNEELRVKNKKVEERNYALETENSNLKVKNKEIEERSHALESQNIILKTENAELKLKDDNQAKLKTQYVVLQSEHVNLISLFKELEVKNTQSENKFKDINKRYGKLLTEYSNLEAIYAILENIEKDLLKII</sequence>
<reference evidence="3 4" key="1">
    <citation type="submission" date="2021-06" db="EMBL/GenBank/DDBJ databases">
        <authorList>
            <person name="Kallberg Y."/>
            <person name="Tangrot J."/>
            <person name="Rosling A."/>
        </authorList>
    </citation>
    <scope>NUCLEOTIDE SEQUENCE [LARGE SCALE GENOMIC DNA]</scope>
    <source>
        <strain evidence="3 4">120-4 pot B 10/14</strain>
    </source>
</reference>
<evidence type="ECO:0000313" key="3">
    <source>
        <dbReference type="EMBL" id="CAG8831330.1"/>
    </source>
</evidence>
<proteinExistence type="predicted"/>
<evidence type="ECO:0000256" key="2">
    <source>
        <dbReference type="SAM" id="MobiDB-lite"/>
    </source>
</evidence>
<gene>
    <name evidence="3" type="ORF">GMARGA_LOCUS30631</name>
</gene>
<protein>
    <submittedName>
        <fullName evidence="3">4686_t:CDS:1</fullName>
    </submittedName>
</protein>
<keyword evidence="1" id="KW-0175">Coiled coil</keyword>
<feature type="coiled-coil region" evidence="1">
    <location>
        <begin position="155"/>
        <end position="203"/>
    </location>
</feature>
<organism evidence="3 4">
    <name type="scientific">Gigaspora margarita</name>
    <dbReference type="NCBI Taxonomy" id="4874"/>
    <lineage>
        <taxon>Eukaryota</taxon>
        <taxon>Fungi</taxon>
        <taxon>Fungi incertae sedis</taxon>
        <taxon>Mucoromycota</taxon>
        <taxon>Glomeromycotina</taxon>
        <taxon>Glomeromycetes</taxon>
        <taxon>Diversisporales</taxon>
        <taxon>Gigasporaceae</taxon>
        <taxon>Gigaspora</taxon>
    </lineage>
</organism>
<evidence type="ECO:0000256" key="1">
    <source>
        <dbReference type="SAM" id="Coils"/>
    </source>
</evidence>
<feature type="non-terminal residue" evidence="3">
    <location>
        <position position="284"/>
    </location>
</feature>
<evidence type="ECO:0000313" key="4">
    <source>
        <dbReference type="Proteomes" id="UP000789901"/>
    </source>
</evidence>
<keyword evidence="4" id="KW-1185">Reference proteome</keyword>
<feature type="compositionally biased region" description="Polar residues" evidence="2">
    <location>
        <begin position="65"/>
        <end position="87"/>
    </location>
</feature>